<reference evidence="3" key="2">
    <citation type="submission" date="2020-09" db="EMBL/GenBank/DDBJ databases">
        <authorList>
            <person name="Sun Q."/>
            <person name="Zhou Y."/>
        </authorList>
    </citation>
    <scope>NUCLEOTIDE SEQUENCE</scope>
    <source>
        <strain evidence="3">CGMCC 4.7306</strain>
    </source>
</reference>
<dbReference type="PANTHER" id="PTHR35908">
    <property type="entry name" value="HYPOTHETICAL FUSION PROTEIN"/>
    <property type="match status" value="1"/>
</dbReference>
<evidence type="ECO:0000259" key="2">
    <source>
        <dbReference type="Pfam" id="PF18029"/>
    </source>
</evidence>
<dbReference type="AlphaFoldDB" id="A0A917S4P6"/>
<dbReference type="InterPro" id="IPR029068">
    <property type="entry name" value="Glyas_Bleomycin-R_OHBP_Dase"/>
</dbReference>
<proteinExistence type="predicted"/>
<accession>A0A917S4P6</accession>
<dbReference type="Proteomes" id="UP000613840">
    <property type="component" value="Unassembled WGS sequence"/>
</dbReference>
<keyword evidence="4" id="KW-1185">Reference proteome</keyword>
<dbReference type="SUPFAM" id="SSF54593">
    <property type="entry name" value="Glyoxalase/Bleomycin resistance protein/Dihydroxybiphenyl dioxygenase"/>
    <property type="match status" value="1"/>
</dbReference>
<name>A0A917S4P6_9ACTN</name>
<dbReference type="InterPro" id="IPR041581">
    <property type="entry name" value="Glyoxalase_6"/>
</dbReference>
<evidence type="ECO:0000313" key="4">
    <source>
        <dbReference type="Proteomes" id="UP000613840"/>
    </source>
</evidence>
<evidence type="ECO:0000256" key="1">
    <source>
        <dbReference type="SAM" id="MobiDB-lite"/>
    </source>
</evidence>
<feature type="region of interest" description="Disordered" evidence="1">
    <location>
        <begin position="39"/>
        <end position="63"/>
    </location>
</feature>
<reference evidence="3" key="1">
    <citation type="journal article" date="2014" name="Int. J. Syst. Evol. Microbiol.">
        <title>Complete genome sequence of Corynebacterium casei LMG S-19264T (=DSM 44701T), isolated from a smear-ripened cheese.</title>
        <authorList>
            <consortium name="US DOE Joint Genome Institute (JGI-PGF)"/>
            <person name="Walter F."/>
            <person name="Albersmeier A."/>
            <person name="Kalinowski J."/>
            <person name="Ruckert C."/>
        </authorList>
    </citation>
    <scope>NUCLEOTIDE SEQUENCE</scope>
    <source>
        <strain evidence="3">CGMCC 4.7306</strain>
    </source>
</reference>
<dbReference type="Pfam" id="PF18029">
    <property type="entry name" value="Glyoxalase_6"/>
    <property type="match status" value="1"/>
</dbReference>
<protein>
    <submittedName>
        <fullName evidence="3">Glyoxalase</fullName>
    </submittedName>
</protein>
<dbReference type="PANTHER" id="PTHR35908:SF1">
    <property type="entry name" value="CONSERVED PROTEIN"/>
    <property type="match status" value="1"/>
</dbReference>
<gene>
    <name evidence="3" type="ORF">GCM10011575_14990</name>
</gene>
<dbReference type="RefSeq" id="WP_229669822.1">
    <property type="nucleotide sequence ID" value="NZ_BMMZ01000003.1"/>
</dbReference>
<sequence length="124" mass="13230">MSHPLSNSSSITAFAVTVDAADARRVATFWGAALGRPVAAGADEDSASVEEDPQLPGPRLGFRKVPEPKAVKNRLHFDLVTQEFDPEVQRLVGLGATKLRESNGGLRYATLADPEGNEFDLVAV</sequence>
<organism evidence="3 4">
    <name type="scientific">Microlunatus endophyticus</name>
    <dbReference type="NCBI Taxonomy" id="1716077"/>
    <lineage>
        <taxon>Bacteria</taxon>
        <taxon>Bacillati</taxon>
        <taxon>Actinomycetota</taxon>
        <taxon>Actinomycetes</taxon>
        <taxon>Propionibacteriales</taxon>
        <taxon>Propionibacteriaceae</taxon>
        <taxon>Microlunatus</taxon>
    </lineage>
</organism>
<evidence type="ECO:0000313" key="3">
    <source>
        <dbReference type="EMBL" id="GGL57633.1"/>
    </source>
</evidence>
<dbReference type="Gene3D" id="3.10.180.10">
    <property type="entry name" value="2,3-Dihydroxybiphenyl 1,2-Dioxygenase, domain 1"/>
    <property type="match status" value="1"/>
</dbReference>
<feature type="domain" description="Glyoxalase-like" evidence="2">
    <location>
        <begin position="16"/>
        <end position="122"/>
    </location>
</feature>
<dbReference type="EMBL" id="BMMZ01000003">
    <property type="protein sequence ID" value="GGL57633.1"/>
    <property type="molecule type" value="Genomic_DNA"/>
</dbReference>
<feature type="compositionally biased region" description="Acidic residues" evidence="1">
    <location>
        <begin position="42"/>
        <end position="53"/>
    </location>
</feature>
<comment type="caution">
    <text evidence="3">The sequence shown here is derived from an EMBL/GenBank/DDBJ whole genome shotgun (WGS) entry which is preliminary data.</text>
</comment>
<dbReference type="CDD" id="cd06587">
    <property type="entry name" value="VOC"/>
    <property type="match status" value="1"/>
</dbReference>